<sequence>MIIQSLVEMLVRKIEIGEINPVTGLAFRVEDIKVAEYKNEVIKRL</sequence>
<accession>A0A0J8D686</accession>
<dbReference type="RefSeq" id="WP_200899974.1">
    <property type="nucleotide sequence ID" value="NZ_LFVU01000027.1"/>
</dbReference>
<dbReference type="STRING" id="1121307.CLCY_2c03670"/>
<dbReference type="AlphaFoldDB" id="A0A0J8D686"/>
<comment type="caution">
    <text evidence="1">The sequence shown here is derived from an EMBL/GenBank/DDBJ whole genome shotgun (WGS) entry which is preliminary data.</text>
</comment>
<protein>
    <submittedName>
        <fullName evidence="1">Uncharacterized protein</fullName>
    </submittedName>
</protein>
<proteinExistence type="predicted"/>
<dbReference type="EMBL" id="LFVU01000027">
    <property type="protein sequence ID" value="KMT21605.1"/>
    <property type="molecule type" value="Genomic_DNA"/>
</dbReference>
<name>A0A0J8D686_CLOCY</name>
<dbReference type="Proteomes" id="UP000036756">
    <property type="component" value="Unassembled WGS sequence"/>
</dbReference>
<evidence type="ECO:0000313" key="2">
    <source>
        <dbReference type="Proteomes" id="UP000036756"/>
    </source>
</evidence>
<evidence type="ECO:0000313" key="1">
    <source>
        <dbReference type="EMBL" id="KMT21605.1"/>
    </source>
</evidence>
<keyword evidence="2" id="KW-1185">Reference proteome</keyword>
<dbReference type="PATRIC" id="fig|1121307.3.peg.1225"/>
<organism evidence="1 2">
    <name type="scientific">Clostridium cylindrosporum DSM 605</name>
    <dbReference type="NCBI Taxonomy" id="1121307"/>
    <lineage>
        <taxon>Bacteria</taxon>
        <taxon>Bacillati</taxon>
        <taxon>Bacillota</taxon>
        <taxon>Clostridia</taxon>
        <taxon>Eubacteriales</taxon>
        <taxon>Clostridiaceae</taxon>
        <taxon>Clostridium</taxon>
    </lineage>
</organism>
<gene>
    <name evidence="1" type="ORF">CLCY_2c03670</name>
</gene>
<reference evidence="1 2" key="1">
    <citation type="submission" date="2015-06" db="EMBL/GenBank/DDBJ databases">
        <title>Draft genome sequence of the purine-degrading Clostridium cylindrosporum HC-1 (DSM 605).</title>
        <authorList>
            <person name="Poehlein A."/>
            <person name="Schiel-Bengelsdorf B."/>
            <person name="Bengelsdorf F."/>
            <person name="Daniel R."/>
            <person name="Duerre P."/>
        </authorList>
    </citation>
    <scope>NUCLEOTIDE SEQUENCE [LARGE SCALE GENOMIC DNA]</scope>
    <source>
        <strain evidence="1 2">DSM 605</strain>
    </source>
</reference>